<gene>
    <name evidence="2" type="ORF">GCM10009788_18450</name>
</gene>
<protein>
    <recommendedName>
        <fullName evidence="1">N-acetyltransferase domain-containing protein</fullName>
    </recommendedName>
</protein>
<dbReference type="InterPro" id="IPR016181">
    <property type="entry name" value="Acyl_CoA_acyltransferase"/>
</dbReference>
<dbReference type="EMBL" id="BAAAOR010000014">
    <property type="protein sequence ID" value="GAA1514390.1"/>
    <property type="molecule type" value="Genomic_DNA"/>
</dbReference>
<dbReference type="InterPro" id="IPR000182">
    <property type="entry name" value="GNAT_dom"/>
</dbReference>
<evidence type="ECO:0000313" key="3">
    <source>
        <dbReference type="Proteomes" id="UP001500842"/>
    </source>
</evidence>
<comment type="caution">
    <text evidence="2">The sequence shown here is derived from an EMBL/GenBank/DDBJ whole genome shotgun (WGS) entry which is preliminary data.</text>
</comment>
<name>A0ABN2A9H0_9ACTN</name>
<evidence type="ECO:0000313" key="2">
    <source>
        <dbReference type="EMBL" id="GAA1514390.1"/>
    </source>
</evidence>
<dbReference type="SUPFAM" id="SSF55729">
    <property type="entry name" value="Acyl-CoA N-acyltransferases (Nat)"/>
    <property type="match status" value="1"/>
</dbReference>
<dbReference type="Proteomes" id="UP001500842">
    <property type="component" value="Unassembled WGS sequence"/>
</dbReference>
<dbReference type="Pfam" id="PF13527">
    <property type="entry name" value="Acetyltransf_9"/>
    <property type="match status" value="1"/>
</dbReference>
<accession>A0ABN2A9H0</accession>
<keyword evidence="3" id="KW-1185">Reference proteome</keyword>
<evidence type="ECO:0000259" key="1">
    <source>
        <dbReference type="PROSITE" id="PS51186"/>
    </source>
</evidence>
<feature type="domain" description="N-acetyltransferase" evidence="1">
    <location>
        <begin position="16"/>
        <end position="173"/>
    </location>
</feature>
<dbReference type="Gene3D" id="3.40.630.30">
    <property type="match status" value="1"/>
</dbReference>
<reference evidence="2 3" key="1">
    <citation type="journal article" date="2019" name="Int. J. Syst. Evol. Microbiol.">
        <title>The Global Catalogue of Microorganisms (GCM) 10K type strain sequencing project: providing services to taxonomists for standard genome sequencing and annotation.</title>
        <authorList>
            <consortium name="The Broad Institute Genomics Platform"/>
            <consortium name="The Broad Institute Genome Sequencing Center for Infectious Disease"/>
            <person name="Wu L."/>
            <person name="Ma J."/>
        </authorList>
    </citation>
    <scope>NUCLEOTIDE SEQUENCE [LARGE SCALE GENOMIC DNA]</scope>
    <source>
        <strain evidence="2 3">JCM 14942</strain>
    </source>
</reference>
<proteinExistence type="predicted"/>
<dbReference type="PROSITE" id="PS51186">
    <property type="entry name" value="GNAT"/>
    <property type="match status" value="1"/>
</dbReference>
<organism evidence="2 3">
    <name type="scientific">Nocardioides humi</name>
    <dbReference type="NCBI Taxonomy" id="449461"/>
    <lineage>
        <taxon>Bacteria</taxon>
        <taxon>Bacillati</taxon>
        <taxon>Actinomycetota</taxon>
        <taxon>Actinomycetes</taxon>
        <taxon>Propionibacteriales</taxon>
        <taxon>Nocardioidaceae</taxon>
        <taxon>Nocardioides</taxon>
    </lineage>
</organism>
<sequence>MQLLGCRVGEDGRVSIEIRVQRPDESDAVLRVIGDAFGAEGASVVAVWSDVVARGLDRAQLVAVEADADDEVVGHVGLSHGWLDARRSLVDVLVLSPLSVAPSRQREGVGGALLAAAVAEADRLGAPVVVLEGDPGYYGRHGWSPAADLGIEPPTRRVPRPAFRAVPLASYESWMTGRVIYRDVWWEHDSTGLRDPLLARLEAGLGNRPATGEGVTGG</sequence>